<keyword evidence="6" id="KW-1185">Reference proteome</keyword>
<dbReference type="GO" id="GO:0005694">
    <property type="term" value="C:chromosome"/>
    <property type="evidence" value="ECO:0007669"/>
    <property type="project" value="TreeGrafter"/>
</dbReference>
<dbReference type="FunFam" id="3.90.1530.30:FF:000001">
    <property type="entry name" value="Chromosome partitioning protein ParB"/>
    <property type="match status" value="1"/>
</dbReference>
<dbReference type="EMBL" id="LGCK01000010">
    <property type="protein sequence ID" value="KPL71764.1"/>
    <property type="molecule type" value="Genomic_DNA"/>
</dbReference>
<dbReference type="SUPFAM" id="SSF110849">
    <property type="entry name" value="ParB/Sulfiredoxin"/>
    <property type="match status" value="1"/>
</dbReference>
<feature type="domain" description="ParB-like N-terminal" evidence="4">
    <location>
        <begin position="26"/>
        <end position="116"/>
    </location>
</feature>
<dbReference type="RefSeq" id="WP_062420389.1">
    <property type="nucleotide sequence ID" value="NZ_BBYA01000002.1"/>
</dbReference>
<evidence type="ECO:0000313" key="6">
    <source>
        <dbReference type="Proteomes" id="UP000050430"/>
    </source>
</evidence>
<evidence type="ECO:0000256" key="3">
    <source>
        <dbReference type="ARBA" id="ARBA00023125"/>
    </source>
</evidence>
<reference evidence="5 6" key="1">
    <citation type="submission" date="2015-07" db="EMBL/GenBank/DDBJ databases">
        <title>Genome sequence of Leptolinea tardivitalis DSM 16556.</title>
        <authorList>
            <person name="Hemp J."/>
            <person name="Ward L.M."/>
            <person name="Pace L.A."/>
            <person name="Fischer W.W."/>
        </authorList>
    </citation>
    <scope>NUCLEOTIDE SEQUENCE [LARGE SCALE GENOMIC DNA]</scope>
    <source>
        <strain evidence="5 6">YMTK-2</strain>
    </source>
</reference>
<dbReference type="InterPro" id="IPR003115">
    <property type="entry name" value="ParB_N"/>
</dbReference>
<dbReference type="InterPro" id="IPR036086">
    <property type="entry name" value="ParB/Sulfiredoxin_sf"/>
</dbReference>
<accession>A0A0P6XK18</accession>
<dbReference type="Proteomes" id="UP000050430">
    <property type="component" value="Unassembled WGS sequence"/>
</dbReference>
<dbReference type="SMART" id="SM00470">
    <property type="entry name" value="ParB"/>
    <property type="match status" value="1"/>
</dbReference>
<evidence type="ECO:0000259" key="4">
    <source>
        <dbReference type="SMART" id="SM00470"/>
    </source>
</evidence>
<sequence length="281" mass="31011">MAYKGGLGRGLDAIIPASNEPRGGVESVPINQIIPNPRQPRTIMVEEGLQELAESIKQHGILQPLIVTKEAEGQYVLIAGERRWRAAHIAGLDVVPVILREANDRDRLELALIENVQRADLMPLETAEAYRQLAEEFNLTHDEIALRVGKSRVAVTNTLRLLKLPEAVQNAILSGEISEGHARALLSLSTSQAQTAVLQIILRNGLSVRQTEELVKKYGGEKTPSKPKPEPPVEVKEIENRLREHLGTRVTVNHGKKGGSLVIYYYSNEELNSVLDTILKG</sequence>
<keyword evidence="3" id="KW-0238">DNA-binding</keyword>
<dbReference type="Pfam" id="PF02195">
    <property type="entry name" value="ParB_N"/>
    <property type="match status" value="1"/>
</dbReference>
<dbReference type="Pfam" id="PF23552">
    <property type="entry name" value="ParB_C"/>
    <property type="match status" value="1"/>
</dbReference>
<protein>
    <submittedName>
        <fullName evidence="5">Stage 0 sporulation protein J</fullName>
    </submittedName>
</protein>
<dbReference type="CDD" id="cd16393">
    <property type="entry name" value="SPO0J_N"/>
    <property type="match status" value="1"/>
</dbReference>
<dbReference type="NCBIfam" id="TIGR00180">
    <property type="entry name" value="parB_part"/>
    <property type="match status" value="1"/>
</dbReference>
<dbReference type="Gene3D" id="1.10.10.2830">
    <property type="match status" value="1"/>
</dbReference>
<name>A0A0P6XK18_9CHLR</name>
<evidence type="ECO:0000256" key="2">
    <source>
        <dbReference type="ARBA" id="ARBA00022829"/>
    </source>
</evidence>
<dbReference type="InterPro" id="IPR004437">
    <property type="entry name" value="ParB/RepB/Spo0J"/>
</dbReference>
<dbReference type="PANTHER" id="PTHR33375">
    <property type="entry name" value="CHROMOSOME-PARTITIONING PROTEIN PARB-RELATED"/>
    <property type="match status" value="1"/>
</dbReference>
<evidence type="ECO:0000256" key="1">
    <source>
        <dbReference type="ARBA" id="ARBA00006295"/>
    </source>
</evidence>
<dbReference type="GO" id="GO:0045881">
    <property type="term" value="P:positive regulation of sporulation resulting in formation of a cellular spore"/>
    <property type="evidence" value="ECO:0007669"/>
    <property type="project" value="TreeGrafter"/>
</dbReference>
<dbReference type="OrthoDB" id="9802051at2"/>
<dbReference type="PANTHER" id="PTHR33375:SF1">
    <property type="entry name" value="CHROMOSOME-PARTITIONING PROTEIN PARB-RELATED"/>
    <property type="match status" value="1"/>
</dbReference>
<comment type="similarity">
    <text evidence="1">Belongs to the ParB family.</text>
</comment>
<dbReference type="GO" id="GO:0007059">
    <property type="term" value="P:chromosome segregation"/>
    <property type="evidence" value="ECO:0007669"/>
    <property type="project" value="UniProtKB-KW"/>
</dbReference>
<dbReference type="InterPro" id="IPR057240">
    <property type="entry name" value="ParB_dimer_C"/>
</dbReference>
<dbReference type="FunFam" id="1.10.10.2830:FF:000001">
    <property type="entry name" value="Chromosome partitioning protein ParB"/>
    <property type="match status" value="1"/>
</dbReference>
<comment type="caution">
    <text evidence="5">The sequence shown here is derived from an EMBL/GenBank/DDBJ whole genome shotgun (WGS) entry which is preliminary data.</text>
</comment>
<keyword evidence="2" id="KW-0159">Chromosome partition</keyword>
<organism evidence="5 6">
    <name type="scientific">Leptolinea tardivitalis</name>
    <dbReference type="NCBI Taxonomy" id="229920"/>
    <lineage>
        <taxon>Bacteria</taxon>
        <taxon>Bacillati</taxon>
        <taxon>Chloroflexota</taxon>
        <taxon>Anaerolineae</taxon>
        <taxon>Anaerolineales</taxon>
        <taxon>Anaerolineaceae</taxon>
        <taxon>Leptolinea</taxon>
    </lineage>
</organism>
<dbReference type="InterPro" id="IPR041468">
    <property type="entry name" value="HTH_ParB/Spo0J"/>
</dbReference>
<dbReference type="AlphaFoldDB" id="A0A0P6XK18"/>
<dbReference type="Gene3D" id="3.90.1530.30">
    <property type="match status" value="1"/>
</dbReference>
<proteinExistence type="inferred from homology"/>
<dbReference type="InterPro" id="IPR050336">
    <property type="entry name" value="Chromosome_partition/occlusion"/>
</dbReference>
<dbReference type="Pfam" id="PF17762">
    <property type="entry name" value="HTH_ParB"/>
    <property type="match status" value="1"/>
</dbReference>
<evidence type="ECO:0000313" key="5">
    <source>
        <dbReference type="EMBL" id="KPL71764.1"/>
    </source>
</evidence>
<dbReference type="STRING" id="229920.ADM99_10005"/>
<gene>
    <name evidence="5" type="ORF">ADM99_10005</name>
</gene>
<dbReference type="SUPFAM" id="SSF109709">
    <property type="entry name" value="KorB DNA-binding domain-like"/>
    <property type="match status" value="1"/>
</dbReference>
<dbReference type="GO" id="GO:0003677">
    <property type="term" value="F:DNA binding"/>
    <property type="evidence" value="ECO:0007669"/>
    <property type="project" value="UniProtKB-KW"/>
</dbReference>